<dbReference type="AlphaFoldDB" id="A0AAV7IK72"/>
<dbReference type="Proteomes" id="UP000826195">
    <property type="component" value="Unassembled WGS sequence"/>
</dbReference>
<proteinExistence type="predicted"/>
<keyword evidence="4" id="KW-1185">Reference proteome</keyword>
<evidence type="ECO:0000256" key="1">
    <source>
        <dbReference type="SAM" id="MobiDB-lite"/>
    </source>
</evidence>
<keyword evidence="2" id="KW-0812">Transmembrane</keyword>
<feature type="compositionally biased region" description="Basic and acidic residues" evidence="1">
    <location>
        <begin position="125"/>
        <end position="134"/>
    </location>
</feature>
<feature type="region of interest" description="Disordered" evidence="1">
    <location>
        <begin position="27"/>
        <end position="50"/>
    </location>
</feature>
<gene>
    <name evidence="3" type="ORF">KQX54_008675</name>
</gene>
<evidence type="ECO:0000313" key="3">
    <source>
        <dbReference type="EMBL" id="KAH0554234.1"/>
    </source>
</evidence>
<comment type="caution">
    <text evidence="3">The sequence shown here is derived from an EMBL/GenBank/DDBJ whole genome shotgun (WGS) entry which is preliminary data.</text>
</comment>
<dbReference type="EMBL" id="JAHXZJ010001119">
    <property type="protein sequence ID" value="KAH0554234.1"/>
    <property type="molecule type" value="Genomic_DNA"/>
</dbReference>
<accession>A0AAV7IK72</accession>
<organism evidence="3 4">
    <name type="scientific">Cotesia glomerata</name>
    <name type="common">Lepidopteran parasitic wasp</name>
    <name type="synonym">Apanteles glomeratus</name>
    <dbReference type="NCBI Taxonomy" id="32391"/>
    <lineage>
        <taxon>Eukaryota</taxon>
        <taxon>Metazoa</taxon>
        <taxon>Ecdysozoa</taxon>
        <taxon>Arthropoda</taxon>
        <taxon>Hexapoda</taxon>
        <taxon>Insecta</taxon>
        <taxon>Pterygota</taxon>
        <taxon>Neoptera</taxon>
        <taxon>Endopterygota</taxon>
        <taxon>Hymenoptera</taxon>
        <taxon>Apocrita</taxon>
        <taxon>Ichneumonoidea</taxon>
        <taxon>Braconidae</taxon>
        <taxon>Microgastrinae</taxon>
        <taxon>Cotesia</taxon>
    </lineage>
</organism>
<protein>
    <submittedName>
        <fullName evidence="3">Uncharacterized protein</fullName>
    </submittedName>
</protein>
<evidence type="ECO:0000313" key="4">
    <source>
        <dbReference type="Proteomes" id="UP000826195"/>
    </source>
</evidence>
<evidence type="ECO:0000256" key="2">
    <source>
        <dbReference type="SAM" id="Phobius"/>
    </source>
</evidence>
<sequence>MTFKSLFNWGGSGGHFKGPYVPLERWQSGWEHPPHSHGHSHGHHGGGGKGGSGAALSALALLAFLFFINCMQQSLNDNTTATVSTTTTALLVRDDDDFISSGVERNPAKLVKTKQLPLTPRNKRSKFEKGDMGSHPDQYS</sequence>
<reference evidence="3 4" key="1">
    <citation type="journal article" date="2021" name="J. Hered.">
        <title>A chromosome-level genome assembly of the parasitoid wasp, Cotesia glomerata (Hymenoptera: Braconidae).</title>
        <authorList>
            <person name="Pinto B.J."/>
            <person name="Weis J.J."/>
            <person name="Gamble T."/>
            <person name="Ode P.J."/>
            <person name="Paul R."/>
            <person name="Zaspel J.M."/>
        </authorList>
    </citation>
    <scope>NUCLEOTIDE SEQUENCE [LARGE SCALE GENOMIC DNA]</scope>
    <source>
        <strain evidence="3">CgM1</strain>
    </source>
</reference>
<keyword evidence="2" id="KW-0472">Membrane</keyword>
<keyword evidence="2" id="KW-1133">Transmembrane helix</keyword>
<feature type="compositionally biased region" description="Basic residues" evidence="1">
    <location>
        <begin position="35"/>
        <end position="46"/>
    </location>
</feature>
<name>A0AAV7IK72_COTGL</name>
<feature type="region of interest" description="Disordered" evidence="1">
    <location>
        <begin position="110"/>
        <end position="140"/>
    </location>
</feature>
<feature type="transmembrane region" description="Helical" evidence="2">
    <location>
        <begin position="50"/>
        <end position="68"/>
    </location>
</feature>